<reference evidence="2" key="1">
    <citation type="submission" date="2015-07" db="EMBL/GenBank/DDBJ databases">
        <title>Transcriptome Assembly of Anthurium amnicola.</title>
        <authorList>
            <person name="Suzuki J."/>
        </authorList>
    </citation>
    <scope>NUCLEOTIDE SEQUENCE</scope>
</reference>
<dbReference type="EMBL" id="GDJX01011764">
    <property type="protein sequence ID" value="JAT56172.1"/>
    <property type="molecule type" value="Transcribed_RNA"/>
</dbReference>
<feature type="non-terminal residue" evidence="2">
    <location>
        <position position="1"/>
    </location>
</feature>
<organism evidence="2">
    <name type="scientific">Anthurium amnicola</name>
    <dbReference type="NCBI Taxonomy" id="1678845"/>
    <lineage>
        <taxon>Eukaryota</taxon>
        <taxon>Viridiplantae</taxon>
        <taxon>Streptophyta</taxon>
        <taxon>Embryophyta</taxon>
        <taxon>Tracheophyta</taxon>
        <taxon>Spermatophyta</taxon>
        <taxon>Magnoliopsida</taxon>
        <taxon>Liliopsida</taxon>
        <taxon>Araceae</taxon>
        <taxon>Pothoideae</taxon>
        <taxon>Potheae</taxon>
        <taxon>Anthurium</taxon>
    </lineage>
</organism>
<feature type="signal peptide" evidence="1">
    <location>
        <begin position="1"/>
        <end position="36"/>
    </location>
</feature>
<protein>
    <submittedName>
        <fullName evidence="2">Tubulin polyglutamylase TTLL4</fullName>
    </submittedName>
</protein>
<gene>
    <name evidence="2" type="primary">TTLL4</name>
    <name evidence="2" type="ORF">g.87355</name>
</gene>
<feature type="chain" id="PRO_5008900345" evidence="1">
    <location>
        <begin position="37"/>
        <end position="153"/>
    </location>
</feature>
<sequence>LTRSSLRHCKRMWMAALRCLCQPWFILSIWHPSCSGTRVLLPLERKRFLDWNLVWGHHADQPSWSHNKFNKLATTGKQSKGENIWGKTTFGGCIKVNSECCRRQQFCLVTLTGHRTKSAAINLTNYFYPAAWFMCRLLVFIDEPFGIKCLSRH</sequence>
<name>A0A1D1YNF3_9ARAE</name>
<evidence type="ECO:0000256" key="1">
    <source>
        <dbReference type="SAM" id="SignalP"/>
    </source>
</evidence>
<dbReference type="AlphaFoldDB" id="A0A1D1YNF3"/>
<evidence type="ECO:0000313" key="2">
    <source>
        <dbReference type="EMBL" id="JAT56172.1"/>
    </source>
</evidence>
<accession>A0A1D1YNF3</accession>
<keyword evidence="1" id="KW-0732">Signal</keyword>
<proteinExistence type="predicted"/>